<organism evidence="2">
    <name type="scientific">uncultured Rubrobacteraceae bacterium</name>
    <dbReference type="NCBI Taxonomy" id="349277"/>
    <lineage>
        <taxon>Bacteria</taxon>
        <taxon>Bacillati</taxon>
        <taxon>Actinomycetota</taxon>
        <taxon>Rubrobacteria</taxon>
        <taxon>Rubrobacterales</taxon>
        <taxon>Rubrobacteraceae</taxon>
        <taxon>environmental samples</taxon>
    </lineage>
</organism>
<name>A0A6J4RRR1_9ACTN</name>
<feature type="non-terminal residue" evidence="2">
    <location>
        <position position="1"/>
    </location>
</feature>
<evidence type="ECO:0000256" key="1">
    <source>
        <dbReference type="SAM" id="MobiDB-lite"/>
    </source>
</evidence>
<feature type="region of interest" description="Disordered" evidence="1">
    <location>
        <begin position="1"/>
        <end position="70"/>
    </location>
</feature>
<sequence>ALLRRADTTRGEHARPTGAAAPDGQPPTRWLRPRGAPGGGGRLPAAQPPRPRGAGGPRAAGRRGPPGRRL</sequence>
<evidence type="ECO:0000313" key="2">
    <source>
        <dbReference type="EMBL" id="CAA9480002.1"/>
    </source>
</evidence>
<feature type="compositionally biased region" description="Basic and acidic residues" evidence="1">
    <location>
        <begin position="1"/>
        <end position="15"/>
    </location>
</feature>
<feature type="non-terminal residue" evidence="2">
    <location>
        <position position="70"/>
    </location>
</feature>
<protein>
    <submittedName>
        <fullName evidence="2">Uncharacterized protein</fullName>
    </submittedName>
</protein>
<dbReference type="EMBL" id="CADCVM010000135">
    <property type="protein sequence ID" value="CAA9480002.1"/>
    <property type="molecule type" value="Genomic_DNA"/>
</dbReference>
<proteinExistence type="predicted"/>
<accession>A0A6J4RRR1</accession>
<gene>
    <name evidence="2" type="ORF">AVDCRST_MAG05-1223</name>
</gene>
<reference evidence="2" key="1">
    <citation type="submission" date="2020-02" db="EMBL/GenBank/DDBJ databases">
        <authorList>
            <person name="Meier V. D."/>
        </authorList>
    </citation>
    <scope>NUCLEOTIDE SEQUENCE</scope>
    <source>
        <strain evidence="2">AVDCRST_MAG05</strain>
    </source>
</reference>
<dbReference type="AlphaFoldDB" id="A0A6J4RRR1"/>